<comment type="function">
    <text evidence="9">Involved in mRNA degradation. Catalyzes the phosphorolysis of single-stranded polyribonucleotides processively in the 3'- to 5'-direction.</text>
</comment>
<dbReference type="FunFam" id="3.30.1370.10:FF:000001">
    <property type="entry name" value="Polyribonucleotide nucleotidyltransferase"/>
    <property type="match status" value="1"/>
</dbReference>
<dbReference type="Pfam" id="PF00013">
    <property type="entry name" value="KH_1"/>
    <property type="match status" value="1"/>
</dbReference>
<dbReference type="NCBIfam" id="TIGR03591">
    <property type="entry name" value="polynuc_phos"/>
    <property type="match status" value="1"/>
</dbReference>
<dbReference type="EMBL" id="CP060715">
    <property type="protein sequence ID" value="QNN60627.1"/>
    <property type="molecule type" value="Genomic_DNA"/>
</dbReference>
<dbReference type="GO" id="GO:0000287">
    <property type="term" value="F:magnesium ion binding"/>
    <property type="evidence" value="ECO:0007669"/>
    <property type="project" value="UniProtKB-UniRule"/>
</dbReference>
<accession>A0A7G9RYF2</accession>
<dbReference type="SUPFAM" id="SSF54211">
    <property type="entry name" value="Ribosomal protein S5 domain 2-like"/>
    <property type="match status" value="2"/>
</dbReference>
<dbReference type="GO" id="GO:0005829">
    <property type="term" value="C:cytosol"/>
    <property type="evidence" value="ECO:0007669"/>
    <property type="project" value="UniProtKB-ARBA"/>
</dbReference>
<gene>
    <name evidence="9 12" type="primary">pnp</name>
    <name evidence="12" type="ORF">H9L01_09700</name>
</gene>
<dbReference type="Gene3D" id="3.30.1370.10">
    <property type="entry name" value="K Homology domain, type 1"/>
    <property type="match status" value="1"/>
</dbReference>
<dbReference type="PROSITE" id="PS50126">
    <property type="entry name" value="S1"/>
    <property type="match status" value="1"/>
</dbReference>
<dbReference type="SMART" id="SM00322">
    <property type="entry name" value="KH"/>
    <property type="match status" value="1"/>
</dbReference>
<dbReference type="InterPro" id="IPR015847">
    <property type="entry name" value="ExoRNase_PH_dom2"/>
</dbReference>
<dbReference type="InterPro" id="IPR003029">
    <property type="entry name" value="S1_domain"/>
</dbReference>
<dbReference type="SUPFAM" id="SSF50249">
    <property type="entry name" value="Nucleic acid-binding proteins"/>
    <property type="match status" value="1"/>
</dbReference>
<feature type="domain" description="S1 motif" evidence="11">
    <location>
        <begin position="627"/>
        <end position="695"/>
    </location>
</feature>
<dbReference type="InterPro" id="IPR027408">
    <property type="entry name" value="PNPase/RNase_PH_dom_sf"/>
</dbReference>
<dbReference type="EC" id="2.7.7.8" evidence="9"/>
<dbReference type="InterPro" id="IPR036345">
    <property type="entry name" value="ExoRNase_PH_dom2_sf"/>
</dbReference>
<keyword evidence="4 9" id="KW-0808">Transferase</keyword>
<organism evidence="12 13">
    <name type="scientific">Erysipelothrix inopinata</name>
    <dbReference type="NCBI Taxonomy" id="225084"/>
    <lineage>
        <taxon>Bacteria</taxon>
        <taxon>Bacillati</taxon>
        <taxon>Bacillota</taxon>
        <taxon>Erysipelotrichia</taxon>
        <taxon>Erysipelotrichales</taxon>
        <taxon>Erysipelotrichaceae</taxon>
        <taxon>Erysipelothrix</taxon>
    </lineage>
</organism>
<dbReference type="SMART" id="SM00316">
    <property type="entry name" value="S1"/>
    <property type="match status" value="1"/>
</dbReference>
<dbReference type="InterPro" id="IPR015848">
    <property type="entry name" value="PNPase_PH_RNA-bd_bac/org-type"/>
</dbReference>
<reference evidence="12 13" key="1">
    <citation type="submission" date="2020-08" db="EMBL/GenBank/DDBJ databases">
        <title>Genome sequence of Erysipelothrix inopinata DSM 15511T.</title>
        <authorList>
            <person name="Hyun D.-W."/>
            <person name="Bae J.-W."/>
        </authorList>
    </citation>
    <scope>NUCLEOTIDE SEQUENCE [LARGE SCALE GENOMIC DNA]</scope>
    <source>
        <strain evidence="12 13">DSM 15511</strain>
    </source>
</reference>
<dbReference type="InterPro" id="IPR012340">
    <property type="entry name" value="NA-bd_OB-fold"/>
</dbReference>
<dbReference type="Pfam" id="PF03725">
    <property type="entry name" value="RNase_PH_C"/>
    <property type="match status" value="1"/>
</dbReference>
<evidence type="ECO:0000256" key="3">
    <source>
        <dbReference type="ARBA" id="ARBA00022490"/>
    </source>
</evidence>
<evidence type="ECO:0000259" key="11">
    <source>
        <dbReference type="PROSITE" id="PS50126"/>
    </source>
</evidence>
<dbReference type="CDD" id="cd02393">
    <property type="entry name" value="KH-I_PNPase"/>
    <property type="match status" value="1"/>
</dbReference>
<dbReference type="FunFam" id="3.30.230.70:FF:000002">
    <property type="entry name" value="Polyribonucleotide nucleotidyltransferase"/>
    <property type="match status" value="1"/>
</dbReference>
<keyword evidence="5 9" id="KW-0548">Nucleotidyltransferase</keyword>
<dbReference type="Gene3D" id="3.30.230.70">
    <property type="entry name" value="GHMP Kinase, N-terminal domain"/>
    <property type="match status" value="2"/>
</dbReference>
<dbReference type="AlphaFoldDB" id="A0A7G9RYF2"/>
<dbReference type="PANTHER" id="PTHR11252">
    <property type="entry name" value="POLYRIBONUCLEOTIDE NUCLEOTIDYLTRANSFERASE"/>
    <property type="match status" value="1"/>
</dbReference>
<dbReference type="SUPFAM" id="SSF55666">
    <property type="entry name" value="Ribonuclease PH domain 2-like"/>
    <property type="match status" value="2"/>
</dbReference>
<evidence type="ECO:0000256" key="2">
    <source>
        <dbReference type="ARBA" id="ARBA00007404"/>
    </source>
</evidence>
<dbReference type="GO" id="GO:0000175">
    <property type="term" value="F:3'-5'-RNA exonuclease activity"/>
    <property type="evidence" value="ECO:0007669"/>
    <property type="project" value="TreeGrafter"/>
</dbReference>
<dbReference type="InterPro" id="IPR012162">
    <property type="entry name" value="PNPase"/>
</dbReference>
<dbReference type="CDD" id="cd11364">
    <property type="entry name" value="RNase_PH_PNPase_2"/>
    <property type="match status" value="1"/>
</dbReference>
<dbReference type="GO" id="GO:0006396">
    <property type="term" value="P:RNA processing"/>
    <property type="evidence" value="ECO:0007669"/>
    <property type="project" value="InterPro"/>
</dbReference>
<evidence type="ECO:0000256" key="10">
    <source>
        <dbReference type="SAM" id="MobiDB-lite"/>
    </source>
</evidence>
<evidence type="ECO:0000256" key="9">
    <source>
        <dbReference type="HAMAP-Rule" id="MF_01595"/>
    </source>
</evidence>
<comment type="catalytic activity">
    <reaction evidence="9">
        <text>RNA(n+1) + phosphate = RNA(n) + a ribonucleoside 5'-diphosphate</text>
        <dbReference type="Rhea" id="RHEA:22096"/>
        <dbReference type="Rhea" id="RHEA-COMP:14527"/>
        <dbReference type="Rhea" id="RHEA-COMP:17342"/>
        <dbReference type="ChEBI" id="CHEBI:43474"/>
        <dbReference type="ChEBI" id="CHEBI:57930"/>
        <dbReference type="ChEBI" id="CHEBI:140395"/>
        <dbReference type="EC" id="2.7.7.8"/>
    </reaction>
</comment>
<dbReference type="NCBIfam" id="NF008805">
    <property type="entry name" value="PRK11824.1"/>
    <property type="match status" value="1"/>
</dbReference>
<feature type="binding site" evidence="9">
    <location>
        <position position="490"/>
    </location>
    <ligand>
        <name>Mg(2+)</name>
        <dbReference type="ChEBI" id="CHEBI:18420"/>
    </ligand>
</feature>
<dbReference type="CDD" id="cd11363">
    <property type="entry name" value="RNase_PH_PNPase_1"/>
    <property type="match status" value="1"/>
</dbReference>
<dbReference type="Pfam" id="PF03726">
    <property type="entry name" value="PNPase"/>
    <property type="match status" value="1"/>
</dbReference>
<proteinExistence type="inferred from homology"/>
<dbReference type="RefSeq" id="WP_187533751.1">
    <property type="nucleotide sequence ID" value="NZ_CBCSHU010000005.1"/>
</dbReference>
<comment type="cofactor">
    <cofactor evidence="9">
        <name>Mg(2+)</name>
        <dbReference type="ChEBI" id="CHEBI:18420"/>
    </cofactor>
</comment>
<keyword evidence="3 9" id="KW-0963">Cytoplasm</keyword>
<keyword evidence="7 9" id="KW-0460">Magnesium</keyword>
<name>A0A7G9RYF2_9FIRM</name>
<evidence type="ECO:0000256" key="6">
    <source>
        <dbReference type="ARBA" id="ARBA00022723"/>
    </source>
</evidence>
<sequence length="721" mass="79606">MSKRVFNLDFCGRSLSVETGEIAKQAGGSVLVRYEDTAVLSAATASKKAKDIDFFPLTVTYEEKLYAVGKIPGGFLRREGRPSEHATLTSRLIDRTIRPLFAEGFRNEVQVVNTVLSVDQDCAPDMAAMFGASLALCISDVPFEGPIAGVVVGLIDGEYIINPTIEEQERSRMHLIVAGTKDAINMVEAGAEEVSEEEFLEAMMFGHRYIQELCDFQIEIAKEVAKEKMEVSLYEIPEEIKNEIEELVGVELRKAVAIEKKLERYESIDVLEEKAADHFEAKEYETEADKNKAVKFVKEYTHSIVADEVRRLISIEKIRPDGRKVDEVRPLDVQIDLLKRVHGSGLFTRGETQVLSVCTLGATGDTQIIDDLTEVESKRFLHHYNFPPYSVGETGRMGAPGRREIGHGALGERALSYVLPSFEEFPYTIRLVAEVLESNGSSSQASICAGSIAMMAAGVPVKAAVSGIAMGLVQYGDDYTILTDIQGMEDHFGDMDFKVAGTKQGITALQMDIKIKGLSEQILREALAQAKVGRAEMMTAMDAVISEPRDTVGEYAPKIAQLQIAPDKIRDVIGQGGKVINQIIEDCDNVKIDIEDDGRVVIYHTDLVAINKAKTIIEGIVKEAKVGEIYKAKVVRIEKFGAFVNLWGTTDGLLHVSKIAHERVEKVEDVLKLGDVIEVKVTEIDDRGRINVSRKALLPKPEVKKEEVKTEEAKPATPEEK</sequence>
<comment type="similarity">
    <text evidence="2 9">Belongs to the polyribonucleotide nucleotidyltransferase family.</text>
</comment>
<evidence type="ECO:0000256" key="5">
    <source>
        <dbReference type="ARBA" id="ARBA00022695"/>
    </source>
</evidence>
<comment type="subcellular location">
    <subcellularLocation>
        <location evidence="1 9">Cytoplasm</location>
    </subcellularLocation>
</comment>
<dbReference type="CDD" id="cd04472">
    <property type="entry name" value="S1_PNPase"/>
    <property type="match status" value="1"/>
</dbReference>
<evidence type="ECO:0000256" key="4">
    <source>
        <dbReference type="ARBA" id="ARBA00022679"/>
    </source>
</evidence>
<evidence type="ECO:0000313" key="12">
    <source>
        <dbReference type="EMBL" id="QNN60627.1"/>
    </source>
</evidence>
<feature type="region of interest" description="Disordered" evidence="10">
    <location>
        <begin position="702"/>
        <end position="721"/>
    </location>
</feature>
<evidence type="ECO:0000256" key="7">
    <source>
        <dbReference type="ARBA" id="ARBA00022842"/>
    </source>
</evidence>
<dbReference type="GO" id="GO:0003723">
    <property type="term" value="F:RNA binding"/>
    <property type="evidence" value="ECO:0007669"/>
    <property type="project" value="UniProtKB-UniRule"/>
</dbReference>
<dbReference type="PANTHER" id="PTHR11252:SF0">
    <property type="entry name" value="POLYRIBONUCLEOTIDE NUCLEOTIDYLTRANSFERASE 1, MITOCHONDRIAL"/>
    <property type="match status" value="1"/>
</dbReference>
<dbReference type="Gene3D" id="2.40.50.140">
    <property type="entry name" value="Nucleic acid-binding proteins"/>
    <property type="match status" value="1"/>
</dbReference>
<keyword evidence="6 9" id="KW-0479">Metal-binding</keyword>
<dbReference type="InterPro" id="IPR001247">
    <property type="entry name" value="ExoRNase_PH_dom1"/>
</dbReference>
<dbReference type="InterPro" id="IPR036612">
    <property type="entry name" value="KH_dom_type_1_sf"/>
</dbReference>
<dbReference type="Proteomes" id="UP000515928">
    <property type="component" value="Chromosome"/>
</dbReference>
<dbReference type="FunFam" id="2.40.50.140:FF:000023">
    <property type="entry name" value="Polyribonucleotide nucleotidyltransferase"/>
    <property type="match status" value="1"/>
</dbReference>
<dbReference type="HAMAP" id="MF_01595">
    <property type="entry name" value="PNPase"/>
    <property type="match status" value="1"/>
</dbReference>
<dbReference type="KEGG" id="eio:H9L01_09700"/>
<feature type="binding site" evidence="9">
    <location>
        <position position="496"/>
    </location>
    <ligand>
        <name>Mg(2+)</name>
        <dbReference type="ChEBI" id="CHEBI:18420"/>
    </ligand>
</feature>
<dbReference type="PIRSF" id="PIRSF005499">
    <property type="entry name" value="PNPase"/>
    <property type="match status" value="1"/>
</dbReference>
<protein>
    <recommendedName>
        <fullName evidence="9">Polyribonucleotide nucleotidyltransferase</fullName>
        <ecNumber evidence="9">2.7.7.8</ecNumber>
    </recommendedName>
    <alternativeName>
        <fullName evidence="9">Polynucleotide phosphorylase</fullName>
        <shortName evidence="9">PNPase</shortName>
    </alternativeName>
</protein>
<evidence type="ECO:0000256" key="8">
    <source>
        <dbReference type="ARBA" id="ARBA00022884"/>
    </source>
</evidence>
<evidence type="ECO:0000256" key="1">
    <source>
        <dbReference type="ARBA" id="ARBA00004496"/>
    </source>
</evidence>
<dbReference type="FunFam" id="3.30.230.70:FF:000001">
    <property type="entry name" value="Polyribonucleotide nucleotidyltransferase"/>
    <property type="match status" value="1"/>
</dbReference>
<dbReference type="GO" id="GO:0006402">
    <property type="term" value="P:mRNA catabolic process"/>
    <property type="evidence" value="ECO:0007669"/>
    <property type="project" value="UniProtKB-UniRule"/>
</dbReference>
<dbReference type="InterPro" id="IPR004087">
    <property type="entry name" value="KH_dom"/>
</dbReference>
<dbReference type="Pfam" id="PF01138">
    <property type="entry name" value="RNase_PH"/>
    <property type="match status" value="2"/>
</dbReference>
<keyword evidence="13" id="KW-1185">Reference proteome</keyword>
<evidence type="ECO:0000313" key="13">
    <source>
        <dbReference type="Proteomes" id="UP000515928"/>
    </source>
</evidence>
<dbReference type="GO" id="GO:0004654">
    <property type="term" value="F:polyribonucleotide nucleotidyltransferase activity"/>
    <property type="evidence" value="ECO:0007669"/>
    <property type="project" value="UniProtKB-UniRule"/>
</dbReference>
<dbReference type="PROSITE" id="PS50084">
    <property type="entry name" value="KH_TYPE_1"/>
    <property type="match status" value="1"/>
</dbReference>
<dbReference type="InterPro" id="IPR004088">
    <property type="entry name" value="KH_dom_type_1"/>
</dbReference>
<dbReference type="InterPro" id="IPR020568">
    <property type="entry name" value="Ribosomal_Su5_D2-typ_SF"/>
</dbReference>
<keyword evidence="8 9" id="KW-0694">RNA-binding</keyword>
<dbReference type="Pfam" id="PF00575">
    <property type="entry name" value="S1"/>
    <property type="match status" value="1"/>
</dbReference>
<dbReference type="SUPFAM" id="SSF54791">
    <property type="entry name" value="Eukaryotic type KH-domain (KH-domain type I)"/>
    <property type="match status" value="1"/>
</dbReference>